<evidence type="ECO:0000256" key="5">
    <source>
        <dbReference type="ARBA" id="ARBA00022723"/>
    </source>
</evidence>
<dbReference type="Pfam" id="PF00013">
    <property type="entry name" value="KH_1"/>
    <property type="match status" value="1"/>
</dbReference>
<comment type="subcellular location">
    <subcellularLocation>
        <location evidence="8">Cytoplasm</location>
    </subcellularLocation>
</comment>
<gene>
    <name evidence="8 11" type="primary">pnp</name>
    <name evidence="11" type="ORF">Pa4123_56810</name>
</gene>
<dbReference type="InterPro" id="IPR004087">
    <property type="entry name" value="KH_dom"/>
</dbReference>
<feature type="binding site" evidence="8">
    <location>
        <position position="516"/>
    </location>
    <ligand>
        <name>Mg(2+)</name>
        <dbReference type="ChEBI" id="CHEBI:18420"/>
    </ligand>
</feature>
<dbReference type="InterPro" id="IPR012340">
    <property type="entry name" value="NA-bd_OB-fold"/>
</dbReference>
<dbReference type="NCBIfam" id="NF008805">
    <property type="entry name" value="PRK11824.1"/>
    <property type="match status" value="1"/>
</dbReference>
<dbReference type="Gene3D" id="2.40.50.140">
    <property type="entry name" value="Nucleic acid-binding proteins"/>
    <property type="match status" value="1"/>
</dbReference>
<accession>A0ABQ5R134</accession>
<evidence type="ECO:0000256" key="2">
    <source>
        <dbReference type="ARBA" id="ARBA00022490"/>
    </source>
</evidence>
<keyword evidence="7 8" id="KW-0694">RNA-binding</keyword>
<comment type="caution">
    <text evidence="11">The sequence shown here is derived from an EMBL/GenBank/DDBJ whole genome shotgun (WGS) entry which is preliminary data.</text>
</comment>
<evidence type="ECO:0000256" key="4">
    <source>
        <dbReference type="ARBA" id="ARBA00022695"/>
    </source>
</evidence>
<dbReference type="NCBIfam" id="TIGR03591">
    <property type="entry name" value="polynuc_phos"/>
    <property type="match status" value="1"/>
</dbReference>
<dbReference type="SUPFAM" id="SSF50249">
    <property type="entry name" value="Nucleic acid-binding proteins"/>
    <property type="match status" value="1"/>
</dbReference>
<dbReference type="RefSeq" id="WP_281900672.1">
    <property type="nucleotide sequence ID" value="NZ_BSDI01000032.1"/>
</dbReference>
<organism evidence="11 12">
    <name type="scientific">Phytohabitans aurantiacus</name>
    <dbReference type="NCBI Taxonomy" id="3016789"/>
    <lineage>
        <taxon>Bacteria</taxon>
        <taxon>Bacillati</taxon>
        <taxon>Actinomycetota</taxon>
        <taxon>Actinomycetes</taxon>
        <taxon>Micromonosporales</taxon>
        <taxon>Micromonosporaceae</taxon>
    </lineage>
</organism>
<dbReference type="InterPro" id="IPR036612">
    <property type="entry name" value="KH_dom_type_1_sf"/>
</dbReference>
<feature type="domain" description="S1 motif" evidence="10">
    <location>
        <begin position="653"/>
        <end position="722"/>
    </location>
</feature>
<dbReference type="CDD" id="cd11364">
    <property type="entry name" value="RNase_PH_PNPase_2"/>
    <property type="match status" value="1"/>
</dbReference>
<dbReference type="CDD" id="cd02393">
    <property type="entry name" value="KH-I_PNPase"/>
    <property type="match status" value="1"/>
</dbReference>
<name>A0ABQ5R134_9ACTN</name>
<dbReference type="Gene3D" id="3.30.230.70">
    <property type="entry name" value="GHMP Kinase, N-terminal domain"/>
    <property type="match status" value="2"/>
</dbReference>
<evidence type="ECO:0000256" key="8">
    <source>
        <dbReference type="HAMAP-Rule" id="MF_01595"/>
    </source>
</evidence>
<dbReference type="InterPro" id="IPR036345">
    <property type="entry name" value="ExoRNase_PH_dom2_sf"/>
</dbReference>
<evidence type="ECO:0000256" key="6">
    <source>
        <dbReference type="ARBA" id="ARBA00022842"/>
    </source>
</evidence>
<dbReference type="SMART" id="SM00316">
    <property type="entry name" value="S1"/>
    <property type="match status" value="1"/>
</dbReference>
<dbReference type="SMART" id="SM00322">
    <property type="entry name" value="KH"/>
    <property type="match status" value="1"/>
</dbReference>
<dbReference type="SUPFAM" id="SSF54791">
    <property type="entry name" value="Eukaryotic type KH-domain (KH-domain type I)"/>
    <property type="match status" value="1"/>
</dbReference>
<dbReference type="InterPro" id="IPR036456">
    <property type="entry name" value="PNPase_PH_RNA-bd_sf"/>
</dbReference>
<comment type="similarity">
    <text evidence="1 8">Belongs to the polyribonucleotide nucleotidyltransferase family.</text>
</comment>
<dbReference type="PROSITE" id="PS50084">
    <property type="entry name" value="KH_TYPE_1"/>
    <property type="match status" value="1"/>
</dbReference>
<dbReference type="NCBIfam" id="TIGR02696">
    <property type="entry name" value="pppGpp_PNP"/>
    <property type="match status" value="1"/>
</dbReference>
<dbReference type="SUPFAM" id="SSF55666">
    <property type="entry name" value="Ribonuclease PH domain 2-like"/>
    <property type="match status" value="2"/>
</dbReference>
<dbReference type="EMBL" id="BSDI01000032">
    <property type="protein sequence ID" value="GLI00405.1"/>
    <property type="molecule type" value="Genomic_DNA"/>
</dbReference>
<reference evidence="11" key="1">
    <citation type="submission" date="2022-12" db="EMBL/GenBank/DDBJ databases">
        <title>New Phytohabitans aurantiacus sp. RD004123 nov., an actinomycete isolated from soil.</title>
        <authorList>
            <person name="Triningsih D.W."/>
            <person name="Harunari E."/>
            <person name="Igarashi Y."/>
        </authorList>
    </citation>
    <scope>NUCLEOTIDE SEQUENCE</scope>
    <source>
        <strain evidence="11">RD004123</strain>
    </source>
</reference>
<comment type="cofactor">
    <cofactor evidence="8">
        <name>Mg(2+)</name>
        <dbReference type="ChEBI" id="CHEBI:18420"/>
    </cofactor>
</comment>
<dbReference type="InterPro" id="IPR015848">
    <property type="entry name" value="PNPase_PH_RNA-bd_bac/org-type"/>
</dbReference>
<feature type="binding site" evidence="8">
    <location>
        <position position="522"/>
    </location>
    <ligand>
        <name>Mg(2+)</name>
        <dbReference type="ChEBI" id="CHEBI:18420"/>
    </ligand>
</feature>
<dbReference type="Proteomes" id="UP001144280">
    <property type="component" value="Unassembled WGS sequence"/>
</dbReference>
<evidence type="ECO:0000256" key="9">
    <source>
        <dbReference type="SAM" id="MobiDB-lite"/>
    </source>
</evidence>
<dbReference type="Gene3D" id="3.30.1370.10">
    <property type="entry name" value="K Homology domain, type 1"/>
    <property type="match status" value="1"/>
</dbReference>
<comment type="function">
    <text evidence="8">Involved in mRNA degradation. Catalyzes the phosphorolysis of single-stranded polyribonucleotides processively in the 3'- to 5'-direction.</text>
</comment>
<proteinExistence type="inferred from homology"/>
<keyword evidence="6 8" id="KW-0460">Magnesium</keyword>
<dbReference type="Pfam" id="PF03726">
    <property type="entry name" value="PNPase"/>
    <property type="match status" value="1"/>
</dbReference>
<dbReference type="SUPFAM" id="SSF46915">
    <property type="entry name" value="Polynucleotide phosphorylase/guanosine pentaphosphate synthase (PNPase/GPSI), domain 3"/>
    <property type="match status" value="1"/>
</dbReference>
<sequence>MTEKTLGNHTSTAVIDNGSFGTREITFSTGRLARQAAGSVIAQLGDTVVLSATTASKNPKDQFDFFPLTVDVEERMYAAGRIPGSFFRREGRPSEDAILTCRLTDRPLRPSFVKGLRNEVQVVATILALDPAHPYDVIAINAASMSTKLSGLPFSGPIGATRMAHIDGQWVAFPTHEELTRATFDMVVAGRVLADGDVAIMMVEAEATPNAVSLIAAGATAPTEEVVAGGLEAAKPAIRELCRAQSEVAAVAAKPIAEFPVFLDYQDDVYTAVAGVAKSEVAEALKIASKAEREDALDRVKDKAHEEVGGQFEGREKEISAAFRSLVKSEVRSRVLREQVRIDGRGPRDIRPLTAETQVLPRVHGSALFERGETQILGVTTLNMLRMEQQLDTLSPEKHKRYMHNYNFPPYSTGETGRVGAPKRREIGHGALAERALIPVLPSREEFPYAIRQVSEALGSNGSTSMGSVCASTMSLLSAGVPLKAPVAGIAMGLISDEVEGKTQYVTLTDILGAEDAYGDMDFKVAGTREFVTALQLDTKLDGIPSDVLAGALQQAHEARFTILDVMQAAIEAPASMSEYAPRVTSVKIPVDKIGMVIGPKGQTINAIQDETGAEISIEDDGTIYVGATDGPSAEAAVERINAIANPTLPKVGDKFLGTVVKTAAFGAFISLLPGRDGLLHISKVGNGKRVEKVEDFLNVGDKVEVQIADIDQRGKIYLDKVRPEGEEAPAPSEEAGSERPAGRDGDRGPRDRGDRDRGDRGPSRGERSEGGEGDSEGGQPRRRRHRR</sequence>
<dbReference type="InterPro" id="IPR027408">
    <property type="entry name" value="PNPase/RNase_PH_dom_sf"/>
</dbReference>
<evidence type="ECO:0000256" key="1">
    <source>
        <dbReference type="ARBA" id="ARBA00007404"/>
    </source>
</evidence>
<keyword evidence="3 8" id="KW-0808">Transferase</keyword>
<dbReference type="InterPro" id="IPR003029">
    <property type="entry name" value="S1_domain"/>
</dbReference>
<dbReference type="HAMAP" id="MF_01595">
    <property type="entry name" value="PNPase"/>
    <property type="match status" value="1"/>
</dbReference>
<dbReference type="PANTHER" id="PTHR11252:SF0">
    <property type="entry name" value="POLYRIBONUCLEOTIDE NUCLEOTIDYLTRANSFERASE 1, MITOCHONDRIAL"/>
    <property type="match status" value="1"/>
</dbReference>
<evidence type="ECO:0000313" key="11">
    <source>
        <dbReference type="EMBL" id="GLI00405.1"/>
    </source>
</evidence>
<dbReference type="InterPro" id="IPR020568">
    <property type="entry name" value="Ribosomal_Su5_D2-typ_SF"/>
</dbReference>
<dbReference type="Pfam" id="PF01138">
    <property type="entry name" value="RNase_PH"/>
    <property type="match status" value="2"/>
</dbReference>
<dbReference type="Pfam" id="PF00575">
    <property type="entry name" value="S1"/>
    <property type="match status" value="1"/>
</dbReference>
<dbReference type="SUPFAM" id="SSF54211">
    <property type="entry name" value="Ribosomal protein S5 domain 2-like"/>
    <property type="match status" value="2"/>
</dbReference>
<dbReference type="InterPro" id="IPR014069">
    <property type="entry name" value="GPSI/PNP"/>
</dbReference>
<evidence type="ECO:0000259" key="10">
    <source>
        <dbReference type="PROSITE" id="PS50126"/>
    </source>
</evidence>
<dbReference type="InterPro" id="IPR012162">
    <property type="entry name" value="PNPase"/>
</dbReference>
<keyword evidence="12" id="KW-1185">Reference proteome</keyword>
<protein>
    <recommendedName>
        <fullName evidence="8">Polyribonucleotide nucleotidyltransferase</fullName>
        <ecNumber evidence="8">2.7.7.8</ecNumber>
    </recommendedName>
    <alternativeName>
        <fullName evidence="8">Polynucleotide phosphorylase</fullName>
        <shortName evidence="8">PNPase</shortName>
    </alternativeName>
</protein>
<dbReference type="InterPro" id="IPR001247">
    <property type="entry name" value="ExoRNase_PH_dom1"/>
</dbReference>
<dbReference type="EC" id="2.7.7.8" evidence="8"/>
<keyword evidence="4 8" id="KW-0548">Nucleotidyltransferase</keyword>
<dbReference type="InterPro" id="IPR004088">
    <property type="entry name" value="KH_dom_type_1"/>
</dbReference>
<feature type="region of interest" description="Disordered" evidence="9">
    <location>
        <begin position="720"/>
        <end position="788"/>
    </location>
</feature>
<keyword evidence="2 8" id="KW-0963">Cytoplasm</keyword>
<evidence type="ECO:0000256" key="7">
    <source>
        <dbReference type="ARBA" id="ARBA00022884"/>
    </source>
</evidence>
<dbReference type="PANTHER" id="PTHR11252">
    <property type="entry name" value="POLYRIBONUCLEOTIDE NUCLEOTIDYLTRANSFERASE"/>
    <property type="match status" value="1"/>
</dbReference>
<feature type="compositionally biased region" description="Basic and acidic residues" evidence="9">
    <location>
        <begin position="737"/>
        <end position="771"/>
    </location>
</feature>
<comment type="catalytic activity">
    <reaction evidence="8">
        <text>RNA(n+1) + phosphate = RNA(n) + a ribonucleoside 5'-diphosphate</text>
        <dbReference type="Rhea" id="RHEA:22096"/>
        <dbReference type="Rhea" id="RHEA-COMP:14527"/>
        <dbReference type="Rhea" id="RHEA-COMP:17342"/>
        <dbReference type="ChEBI" id="CHEBI:43474"/>
        <dbReference type="ChEBI" id="CHEBI:57930"/>
        <dbReference type="ChEBI" id="CHEBI:140395"/>
        <dbReference type="EC" id="2.7.7.8"/>
    </reaction>
</comment>
<dbReference type="PIRSF" id="PIRSF005499">
    <property type="entry name" value="PNPase"/>
    <property type="match status" value="1"/>
</dbReference>
<evidence type="ECO:0000313" key="12">
    <source>
        <dbReference type="Proteomes" id="UP001144280"/>
    </source>
</evidence>
<keyword evidence="5 8" id="KW-0479">Metal-binding</keyword>
<evidence type="ECO:0000256" key="3">
    <source>
        <dbReference type="ARBA" id="ARBA00022679"/>
    </source>
</evidence>
<dbReference type="PROSITE" id="PS50126">
    <property type="entry name" value="S1"/>
    <property type="match status" value="1"/>
</dbReference>